<feature type="compositionally biased region" description="Polar residues" evidence="1">
    <location>
        <begin position="63"/>
        <end position="79"/>
    </location>
</feature>
<organism evidence="2 3">
    <name type="scientific">Discina gigas</name>
    <dbReference type="NCBI Taxonomy" id="1032678"/>
    <lineage>
        <taxon>Eukaryota</taxon>
        <taxon>Fungi</taxon>
        <taxon>Dikarya</taxon>
        <taxon>Ascomycota</taxon>
        <taxon>Pezizomycotina</taxon>
        <taxon>Pezizomycetes</taxon>
        <taxon>Pezizales</taxon>
        <taxon>Discinaceae</taxon>
        <taxon>Discina</taxon>
    </lineage>
</organism>
<feature type="region of interest" description="Disordered" evidence="1">
    <location>
        <begin position="50"/>
        <end position="79"/>
    </location>
</feature>
<sequence length="79" mass="8237">MPAPNSKPSSLSDEIMKLTKIATGIGPTQGNDKGNLGSAIKRVISSALRMGGITNHGKKPSAKKTQLPPTANPKSNRDE</sequence>
<keyword evidence="3" id="KW-1185">Reference proteome</keyword>
<evidence type="ECO:0000313" key="2">
    <source>
        <dbReference type="EMBL" id="KAL0638710.1"/>
    </source>
</evidence>
<protein>
    <submittedName>
        <fullName evidence="2">Uncharacterized protein</fullName>
    </submittedName>
</protein>
<evidence type="ECO:0000256" key="1">
    <source>
        <dbReference type="SAM" id="MobiDB-lite"/>
    </source>
</evidence>
<dbReference type="EMBL" id="JBBBZM010000019">
    <property type="protein sequence ID" value="KAL0638710.1"/>
    <property type="molecule type" value="Genomic_DNA"/>
</dbReference>
<name>A0ABR3GSC9_9PEZI</name>
<evidence type="ECO:0000313" key="3">
    <source>
        <dbReference type="Proteomes" id="UP001447188"/>
    </source>
</evidence>
<dbReference type="Proteomes" id="UP001447188">
    <property type="component" value="Unassembled WGS sequence"/>
</dbReference>
<gene>
    <name evidence="2" type="ORF">Q9L58_002288</name>
</gene>
<proteinExistence type="predicted"/>
<comment type="caution">
    <text evidence="2">The sequence shown here is derived from an EMBL/GenBank/DDBJ whole genome shotgun (WGS) entry which is preliminary data.</text>
</comment>
<reference evidence="2 3" key="1">
    <citation type="submission" date="2024-02" db="EMBL/GenBank/DDBJ databases">
        <title>Discinaceae phylogenomics.</title>
        <authorList>
            <person name="Dirks A.C."/>
            <person name="James T.Y."/>
        </authorList>
    </citation>
    <scope>NUCLEOTIDE SEQUENCE [LARGE SCALE GENOMIC DNA]</scope>
    <source>
        <strain evidence="2 3">ACD0624</strain>
    </source>
</reference>
<accession>A0ABR3GSC9</accession>